<evidence type="ECO:0000313" key="2">
    <source>
        <dbReference type="EMBL" id="KAK7240559.1"/>
    </source>
</evidence>
<dbReference type="EMBL" id="JBBJCI010000210">
    <property type="protein sequence ID" value="KAK7240559.1"/>
    <property type="molecule type" value="Genomic_DNA"/>
</dbReference>
<proteinExistence type="predicted"/>
<name>A0ABR1FXC5_AURAN</name>
<evidence type="ECO:0000313" key="3">
    <source>
        <dbReference type="Proteomes" id="UP001363151"/>
    </source>
</evidence>
<organism evidence="2 3">
    <name type="scientific">Aureococcus anophagefferens</name>
    <name type="common">Harmful bloom alga</name>
    <dbReference type="NCBI Taxonomy" id="44056"/>
    <lineage>
        <taxon>Eukaryota</taxon>
        <taxon>Sar</taxon>
        <taxon>Stramenopiles</taxon>
        <taxon>Ochrophyta</taxon>
        <taxon>Pelagophyceae</taxon>
        <taxon>Pelagomonadales</taxon>
        <taxon>Pelagomonadaceae</taxon>
        <taxon>Aureococcus</taxon>
    </lineage>
</organism>
<gene>
    <name evidence="2" type="ORF">SO694_00057059</name>
</gene>
<dbReference type="Proteomes" id="UP001363151">
    <property type="component" value="Unassembled WGS sequence"/>
</dbReference>
<feature type="region of interest" description="Disordered" evidence="1">
    <location>
        <begin position="1"/>
        <end position="34"/>
    </location>
</feature>
<protein>
    <submittedName>
        <fullName evidence="2">Uncharacterized protein</fullName>
    </submittedName>
</protein>
<reference evidence="2 3" key="1">
    <citation type="submission" date="2024-03" db="EMBL/GenBank/DDBJ databases">
        <title>Aureococcus anophagefferens CCMP1851 and Kratosvirus quantuckense: Draft genome of a second virus-susceptible host strain in the model system.</title>
        <authorList>
            <person name="Chase E."/>
            <person name="Truchon A.R."/>
            <person name="Schepens W."/>
            <person name="Wilhelm S.W."/>
        </authorList>
    </citation>
    <scope>NUCLEOTIDE SEQUENCE [LARGE SCALE GENOMIC DNA]</scope>
    <source>
        <strain evidence="2 3">CCMP1851</strain>
    </source>
</reference>
<evidence type="ECO:0000256" key="1">
    <source>
        <dbReference type="SAM" id="MobiDB-lite"/>
    </source>
</evidence>
<sequence length="135" mass="13996">MQTETKRKPAASAAAAPRADDAPPAPDAPLRVPKVEGAPAPGVLHCLVDAKLLFSVRSGDASWRVAATCRNTHSARASRGASRLTIAGLDHLSFEAVGKRAPGAGAAARRADPPAARTDMLSSSMTFQVMADEIR</sequence>
<keyword evidence="3" id="KW-1185">Reference proteome</keyword>
<accession>A0ABR1FXC5</accession>
<comment type="caution">
    <text evidence="2">The sequence shown here is derived from an EMBL/GenBank/DDBJ whole genome shotgun (WGS) entry which is preliminary data.</text>
</comment>